<evidence type="ECO:0000259" key="6">
    <source>
        <dbReference type="Pfam" id="PF04453"/>
    </source>
</evidence>
<dbReference type="InterPro" id="IPR050218">
    <property type="entry name" value="LptD"/>
</dbReference>
<gene>
    <name evidence="4" type="primary">lptD</name>
    <name evidence="7" type="ORF">QS748_04955</name>
</gene>
<protein>
    <recommendedName>
        <fullName evidence="4">LPS-assembly protein LptD</fullName>
    </recommendedName>
</protein>
<comment type="subunit">
    <text evidence="4">Component of the lipopolysaccharide transport and assembly complex. Interacts with LptE and LptA.</text>
</comment>
<keyword evidence="8" id="KW-1185">Reference proteome</keyword>
<dbReference type="Pfam" id="PF03968">
    <property type="entry name" value="LptD_N"/>
    <property type="match status" value="1"/>
</dbReference>
<comment type="function">
    <text evidence="4">Together with LptE, is involved in the assembly of lipopolysaccharide (LPS) at the surface of the outer membrane.</text>
</comment>
<reference evidence="7 8" key="1">
    <citation type="journal article" date="2023" name="bioRxiv">
        <title>An intranuclear bacterial parasite of deep-sea mussels expresses apoptosis inhibitors acquired from its host.</title>
        <authorList>
            <person name="Gonzalez Porras M.A."/>
            <person name="Assie A."/>
            <person name="Tietjen M."/>
            <person name="Violette M."/>
            <person name="Kleiner M."/>
            <person name="Gruber-Vodicka H."/>
            <person name="Dubilier N."/>
            <person name="Leisch N."/>
        </authorList>
    </citation>
    <scope>NUCLEOTIDE SEQUENCE [LARGE SCALE GENOMIC DNA]</scope>
    <source>
        <strain evidence="7">IAP13</strain>
    </source>
</reference>
<evidence type="ECO:0000256" key="3">
    <source>
        <dbReference type="ARBA" id="ARBA00023237"/>
    </source>
</evidence>
<comment type="similarity">
    <text evidence="4">Belongs to the LptD family.</text>
</comment>
<organism evidence="7 8">
    <name type="scientific">Candidatus Endonucleibacter bathymodioli</name>
    <dbReference type="NCBI Taxonomy" id="539814"/>
    <lineage>
        <taxon>Bacteria</taxon>
        <taxon>Pseudomonadati</taxon>
        <taxon>Pseudomonadota</taxon>
        <taxon>Gammaproteobacteria</taxon>
        <taxon>Oceanospirillales</taxon>
        <taxon>Endozoicomonadaceae</taxon>
        <taxon>Candidatus Endonucleibacter</taxon>
    </lineage>
</organism>
<evidence type="ECO:0000256" key="1">
    <source>
        <dbReference type="ARBA" id="ARBA00022729"/>
    </source>
</evidence>
<keyword evidence="3 4" id="KW-0998">Cell outer membrane</keyword>
<evidence type="ECO:0000256" key="2">
    <source>
        <dbReference type="ARBA" id="ARBA00023136"/>
    </source>
</evidence>
<dbReference type="Pfam" id="PF04453">
    <property type="entry name" value="LptD"/>
    <property type="match status" value="1"/>
</dbReference>
<dbReference type="GO" id="GO:0015920">
    <property type="term" value="P:lipopolysaccharide transport"/>
    <property type="evidence" value="ECO:0007669"/>
    <property type="project" value="InterPro"/>
</dbReference>
<dbReference type="AlphaFoldDB" id="A0AA90NUN1"/>
<dbReference type="PANTHER" id="PTHR30189:SF1">
    <property type="entry name" value="LPS-ASSEMBLY PROTEIN LPTD"/>
    <property type="match status" value="1"/>
</dbReference>
<feature type="domain" description="Organic solvent tolerance-like N-terminal" evidence="5">
    <location>
        <begin position="147"/>
        <end position="276"/>
    </location>
</feature>
<feature type="domain" description="LptD C-terminal" evidence="6">
    <location>
        <begin position="389"/>
        <end position="854"/>
    </location>
</feature>
<evidence type="ECO:0000313" key="7">
    <source>
        <dbReference type="EMBL" id="MDP0588558.1"/>
    </source>
</evidence>
<proteinExistence type="inferred from homology"/>
<dbReference type="PANTHER" id="PTHR30189">
    <property type="entry name" value="LPS-ASSEMBLY PROTEIN"/>
    <property type="match status" value="1"/>
</dbReference>
<dbReference type="InterPro" id="IPR007543">
    <property type="entry name" value="LptD_C"/>
</dbReference>
<dbReference type="EMBL" id="JASXSV010000005">
    <property type="protein sequence ID" value="MDP0588558.1"/>
    <property type="molecule type" value="Genomic_DNA"/>
</dbReference>
<evidence type="ECO:0000256" key="4">
    <source>
        <dbReference type="HAMAP-Rule" id="MF_01411"/>
    </source>
</evidence>
<dbReference type="HAMAP" id="MF_01411">
    <property type="entry name" value="LPS_assembly_LptD"/>
    <property type="match status" value="1"/>
</dbReference>
<evidence type="ECO:0000313" key="8">
    <source>
        <dbReference type="Proteomes" id="UP001178148"/>
    </source>
</evidence>
<dbReference type="InterPro" id="IPR005653">
    <property type="entry name" value="OstA-like_N"/>
</dbReference>
<dbReference type="Proteomes" id="UP001178148">
    <property type="component" value="Unassembled WGS sequence"/>
</dbReference>
<comment type="caution">
    <text evidence="7">The sequence shown here is derived from an EMBL/GenBank/DDBJ whole genome shotgun (WGS) entry which is preliminary data.</text>
</comment>
<keyword evidence="1 4" id="KW-0732">Signal</keyword>
<evidence type="ECO:0000259" key="5">
    <source>
        <dbReference type="Pfam" id="PF03968"/>
    </source>
</evidence>
<accession>A0AA90NUN1</accession>
<dbReference type="Gene3D" id="2.60.450.10">
    <property type="entry name" value="Lipopolysaccharide (LPS) transport protein A like domain"/>
    <property type="match status" value="1"/>
</dbReference>
<comment type="subcellular location">
    <subcellularLocation>
        <location evidence="4">Cell outer membrane</location>
    </subcellularLocation>
</comment>
<dbReference type="GO" id="GO:0043165">
    <property type="term" value="P:Gram-negative-bacterium-type cell outer membrane assembly"/>
    <property type="evidence" value="ECO:0007669"/>
    <property type="project" value="UniProtKB-UniRule"/>
</dbReference>
<comment type="caution">
    <text evidence="4">Lacks conserved residue(s) required for the propagation of feature annotation.</text>
</comment>
<dbReference type="GO" id="GO:0009279">
    <property type="term" value="C:cell outer membrane"/>
    <property type="evidence" value="ECO:0007669"/>
    <property type="project" value="UniProtKB-SubCell"/>
</dbReference>
<name>A0AA90NUN1_9GAMM</name>
<dbReference type="GO" id="GO:1990351">
    <property type="term" value="C:transporter complex"/>
    <property type="evidence" value="ECO:0007669"/>
    <property type="project" value="TreeGrafter"/>
</dbReference>
<dbReference type="InterPro" id="IPR020889">
    <property type="entry name" value="LipoPS_assembly_LptD"/>
</dbReference>
<sequence length="940" mass="106921">MTGSLLESQVYANYLPEIEQDCLPRANNNGGKCISVPKKKSAIKKNLFPASIATASTKINTTTLGSKSSKATNTADYASQKNSLTTPIPQPLTPIPLRTTLNWTPVSNLTPTQRASQPSFTCGAYIEPERPGKYFKGDANTQRIVAEADKSNYDENNVATMEGNVLVLQANKQFEADKVTFNKQNNYAQFEGKVRIREPDILIIGERGDAQLNTGKARVENATYVIYHSKLRGHASTVVRNEDKTMDLTNATYTSCPPGDNGWLLSGKDLHIDSAAGFGIARNTVIEFLGLPILYTPYIRFPIDNRRQSGFLYPTFTLDLDNGSDISIPYYMNLAPNYDATITPRLIANRGELLESEARYLTKKNKGELMVAGTAGKDKLKLENPYQNTERWIVSWLHKTQLTTNWDIEIDYTDASDKGYLHDFVSSPSLSHATSVNQKVSTNYTGGNERNNWQLRILALKYKNMSWFSNDPYNKLPQFELKGSLLANDNLTVNYIADYTQFSRNENWRFLHEEIDKSFDPADKITRSIYEQGFGINRAEGERVYLETGVSLPLKWSYAFLTPTVKIRHVQYRLKSLVKNEVVTDLNNAYGSFSSSDYTKSPRTTVPLFALDGGLYFDRQTFISSTKYTHTFEPRMKYLYAPSAKGQEMNPIFDTSEMGFSYASLWRDNRFSGYDRLADSNHLALGFTTKLIDDDDSFERMRFSAGQIVHFKNREVYIDPTTGQKVYGDAANWDENLTLLQKQRLEKLNEPASLLATELTYNFNRVLNLKQNLTWDTNTNQLEHYGAYYHYHPEARKVINIGYSYQRQVDRLIKAKDGTNVLVDPKNPNQGYKMASNNASHSNLSFAWPISYHWSILGRWQYDLTNNRNIEDLSGIEYNSCCYHIRLLWRTWAETNDNIDHPNIKRALLLQFVLIGLGDFSGGSSTDYLNGIQGYTQREK</sequence>
<keyword evidence="2 4" id="KW-0472">Membrane</keyword>